<dbReference type="BioCyc" id="BSUB633149:G1GM8-116-MONOMER"/>
<dbReference type="RefSeq" id="WP_013267535.1">
    <property type="nucleotide sequence ID" value="NC_014375.1"/>
</dbReference>
<sequence>MMLSTTSGTFPIPPDVAARLPWVPPVPNADAPDYEVLSKALTEWLDESPTHLIDFERLRRWHLVQEDLAAEAASKGVTYQVTADGLD</sequence>
<dbReference type="OrthoDB" id="7205815at2"/>
<dbReference type="KEGG" id="bsb:Bresu_0116"/>
<gene>
    <name evidence="1" type="ordered locus">Bresu_0116</name>
</gene>
<evidence type="ECO:0000313" key="2">
    <source>
        <dbReference type="Proteomes" id="UP000002696"/>
    </source>
</evidence>
<keyword evidence="2" id="KW-1185">Reference proteome</keyword>
<evidence type="ECO:0000313" key="1">
    <source>
        <dbReference type="EMBL" id="ADK99430.1"/>
    </source>
</evidence>
<protein>
    <submittedName>
        <fullName evidence="1">Uncharacterized protein</fullName>
    </submittedName>
</protein>
<organism evidence="1 2">
    <name type="scientific">Brevundimonas subvibrioides (strain ATCC 15264 / DSM 4735 / LMG 14903 / NBRC 16000 / CB 81)</name>
    <name type="common">Caulobacter subvibrioides</name>
    <dbReference type="NCBI Taxonomy" id="633149"/>
    <lineage>
        <taxon>Bacteria</taxon>
        <taxon>Pseudomonadati</taxon>
        <taxon>Pseudomonadota</taxon>
        <taxon>Alphaproteobacteria</taxon>
        <taxon>Caulobacterales</taxon>
        <taxon>Caulobacteraceae</taxon>
        <taxon>Brevundimonas</taxon>
    </lineage>
</organism>
<dbReference type="AlphaFoldDB" id="D9QIC8"/>
<dbReference type="HOGENOM" id="CLU_2477272_0_0_5"/>
<reference evidence="2" key="1">
    <citation type="journal article" date="2011" name="J. Bacteriol.">
        <title>Genome sequences of eight morphologically diverse alphaproteobacteria.</title>
        <authorList>
            <consortium name="US DOE Joint Genome Institute"/>
            <person name="Brown P.J."/>
            <person name="Kysela D.T."/>
            <person name="Buechlein A."/>
            <person name="Hemmerich C."/>
            <person name="Brun Y.V."/>
        </authorList>
    </citation>
    <scope>NUCLEOTIDE SEQUENCE [LARGE SCALE GENOMIC DNA]</scope>
    <source>
        <strain evidence="2">ATCC 15264 / DSM 4735 / LMG 14903 / NBRC 16000 / CB 81</strain>
    </source>
</reference>
<name>D9QIC8_BRESC</name>
<dbReference type="InParanoid" id="D9QIC8"/>
<proteinExistence type="predicted"/>
<dbReference type="EMBL" id="CP002102">
    <property type="protein sequence ID" value="ADK99430.1"/>
    <property type="molecule type" value="Genomic_DNA"/>
</dbReference>
<dbReference type="Proteomes" id="UP000002696">
    <property type="component" value="Chromosome"/>
</dbReference>
<accession>D9QIC8</accession>